<evidence type="ECO:0000313" key="2">
    <source>
        <dbReference type="Proteomes" id="UP001234989"/>
    </source>
</evidence>
<keyword evidence="2" id="KW-1185">Reference proteome</keyword>
<gene>
    <name evidence="1" type="ORF">MTR67_005146</name>
</gene>
<name>A0AAF0PVT1_SOLVR</name>
<dbReference type="EMBL" id="CP133612">
    <property type="protein sequence ID" value="WMV11761.1"/>
    <property type="molecule type" value="Genomic_DNA"/>
</dbReference>
<reference evidence="1" key="1">
    <citation type="submission" date="2023-08" db="EMBL/GenBank/DDBJ databases">
        <title>A de novo genome assembly of Solanum verrucosum Schlechtendal, a Mexican diploid species geographically isolated from the other diploid A-genome species in potato relatives.</title>
        <authorList>
            <person name="Hosaka K."/>
        </authorList>
    </citation>
    <scope>NUCLEOTIDE SEQUENCE</scope>
    <source>
        <tissue evidence="1">Young leaves</tissue>
    </source>
</reference>
<accession>A0AAF0PVT1</accession>
<sequence length="127" mass="15213">MLRMIIMILPLRLVNWKRKIRFLGPRCLKKHYTNVRFKSQQQVLGETFDEEEIKKKVMLRLGTGLDRNQRTGMNRYRTGKGRVDRFVDRYRDELDVNYRDILGSVPSYYNRDGIGPDRNRSEWNGMG</sequence>
<protein>
    <submittedName>
        <fullName evidence="1">Uncharacterized protein</fullName>
    </submittedName>
</protein>
<organism evidence="1 2">
    <name type="scientific">Solanum verrucosum</name>
    <dbReference type="NCBI Taxonomy" id="315347"/>
    <lineage>
        <taxon>Eukaryota</taxon>
        <taxon>Viridiplantae</taxon>
        <taxon>Streptophyta</taxon>
        <taxon>Embryophyta</taxon>
        <taxon>Tracheophyta</taxon>
        <taxon>Spermatophyta</taxon>
        <taxon>Magnoliopsida</taxon>
        <taxon>eudicotyledons</taxon>
        <taxon>Gunneridae</taxon>
        <taxon>Pentapetalae</taxon>
        <taxon>asterids</taxon>
        <taxon>lamiids</taxon>
        <taxon>Solanales</taxon>
        <taxon>Solanaceae</taxon>
        <taxon>Solanoideae</taxon>
        <taxon>Solaneae</taxon>
        <taxon>Solanum</taxon>
    </lineage>
</organism>
<dbReference type="Proteomes" id="UP001234989">
    <property type="component" value="Chromosome 1"/>
</dbReference>
<dbReference type="AlphaFoldDB" id="A0AAF0PVT1"/>
<evidence type="ECO:0000313" key="1">
    <source>
        <dbReference type="EMBL" id="WMV11761.1"/>
    </source>
</evidence>
<proteinExistence type="predicted"/>